<accession>A0A8J1UCF6</accession>
<evidence type="ECO:0000256" key="4">
    <source>
        <dbReference type="ARBA" id="ARBA00022536"/>
    </source>
</evidence>
<comment type="subcellular location">
    <subcellularLocation>
        <location evidence="1">Membrane</location>
        <topology evidence="1">Single-pass type I membrane protein</topology>
    </subcellularLocation>
    <subcellularLocation>
        <location evidence="2">Secreted</location>
    </subcellularLocation>
</comment>
<feature type="disulfide bond" evidence="14">
    <location>
        <begin position="923"/>
        <end position="933"/>
    </location>
</feature>
<dbReference type="Pfam" id="PF00008">
    <property type="entry name" value="EGF"/>
    <property type="match status" value="2"/>
</dbReference>
<keyword evidence="12" id="KW-0675">Receptor</keyword>
<dbReference type="GO" id="GO:0005509">
    <property type="term" value="F:calcium ion binding"/>
    <property type="evidence" value="ECO:0007669"/>
    <property type="project" value="InterPro"/>
</dbReference>
<evidence type="ECO:0000256" key="15">
    <source>
        <dbReference type="SAM" id="MobiDB-lite"/>
    </source>
</evidence>
<dbReference type="PANTHER" id="PTHR13802">
    <property type="entry name" value="MUCIN 4-RELATED"/>
    <property type="match status" value="1"/>
</dbReference>
<dbReference type="CDD" id="cd00054">
    <property type="entry name" value="EGF_CA"/>
    <property type="match status" value="7"/>
</dbReference>
<feature type="disulfide bond" evidence="14">
    <location>
        <begin position="1054"/>
        <end position="1071"/>
    </location>
</feature>
<keyword evidence="18" id="KW-1185">Reference proteome</keyword>
<feature type="disulfide bond" evidence="14">
    <location>
        <begin position="1200"/>
        <end position="1217"/>
    </location>
</feature>
<evidence type="ECO:0000256" key="14">
    <source>
        <dbReference type="PROSITE-ProRule" id="PRU00076"/>
    </source>
</evidence>
<keyword evidence="9 16" id="KW-1133">Transmembrane helix</keyword>
<dbReference type="Pfam" id="PF01390">
    <property type="entry name" value="SEA"/>
    <property type="match status" value="1"/>
</dbReference>
<dbReference type="GO" id="GO:0007160">
    <property type="term" value="P:cell-matrix adhesion"/>
    <property type="evidence" value="ECO:0007669"/>
    <property type="project" value="InterPro"/>
</dbReference>
<evidence type="ECO:0000256" key="11">
    <source>
        <dbReference type="ARBA" id="ARBA00023157"/>
    </source>
</evidence>
<keyword evidence="3" id="KW-0964">Secreted</keyword>
<dbReference type="PROSITE" id="PS51233">
    <property type="entry name" value="VWFD"/>
    <property type="match status" value="1"/>
</dbReference>
<dbReference type="InterPro" id="IPR001881">
    <property type="entry name" value="EGF-like_Ca-bd_dom"/>
</dbReference>
<keyword evidence="7" id="KW-0732">Signal</keyword>
<dbReference type="Pfam" id="PF00094">
    <property type="entry name" value="VWD"/>
    <property type="match status" value="1"/>
</dbReference>
<name>A0A8J1UCF6_OWEFU</name>
<evidence type="ECO:0000256" key="1">
    <source>
        <dbReference type="ARBA" id="ARBA00004479"/>
    </source>
</evidence>
<evidence type="ECO:0000313" key="17">
    <source>
        <dbReference type="EMBL" id="CAH1773875.1"/>
    </source>
</evidence>
<dbReference type="Gene3D" id="3.30.70.960">
    <property type="entry name" value="SEA domain"/>
    <property type="match status" value="1"/>
</dbReference>
<dbReference type="GO" id="GO:0006897">
    <property type="term" value="P:endocytosis"/>
    <property type="evidence" value="ECO:0007669"/>
    <property type="project" value="UniProtKB-KW"/>
</dbReference>
<evidence type="ECO:0000256" key="3">
    <source>
        <dbReference type="ARBA" id="ARBA00022525"/>
    </source>
</evidence>
<sequence length="1685" mass="184784">MDNYKPQAFPVGDSISAIAPFWTPQDHLVSFEVLQNLSVEAVPSQLQEAINATVNTDQPGQVYFKQYYRYGTQASFYTLELLDAIGIEISKYTATQFQANLAVVATWKDVTPEPYWHYSGSQNATYQLIIVSDLTKAYAMIIYDKINFGGNYQNFRQAYNGFTDGNNFNYYNTFVSGTGAMFFLDQIQGNTGEIGKWLFPLFHSYETADENYAQQCIEWFNTQDSNAVLTANTELHDCPCRLDQALIDPRFKPSASISSEKLCVVTTFASSTNAGRECCYSWLDGALNIDQTNAGFLQLYHEDYYNEEHQREDKLPYSWCCENSQLCDYYELARPISTSENYIPLSATYSIGDPHIETLDGFYYTFNGLGEYILLDTDNVMLQGRTGIVSLSNSTNHTATVWNAFAAQENSSDQLQVTISEDKKGLEVYVEEDLVPIANLLNSVNVDDGVFKNLFLQMNSSTTLTASFKSGFSLTVSVSAEMLHLSVTLPAGIPSKGLLGNVNGNITDDLTLPDGALVPITANESEIFEYGQAWQVTNITSIFWYLSGQSMDTFYDPNFKPAFLSDFSDSERKQAEQLCGSPQLVDCIYDYLVTQNEIVANNTKQLHVQEEIIEETIENSSPTLSLPSVISATVDKLINFTIDVNDIDSDPVDITFETDASGAVFNTTTKNFFWTPKDTSPVSIRFYATDNKGARSPTYRVYVQMCNGCSDQGRCDFIFLESVNQTSSFSKVDCDCDIGWEGEFCSVDSDGCARDPCDGLNCTDLTPEDEAIQRIDYICVSCPVGFVQEGSFCVDVDECKNNSGICDQICVNNQGSYNCQCNPGYSNNNQNNTCQDIDECLLGTSGCSQLCTNTPGSYSCGCRNTYYINPNDTSQCVLNETALKCNKSCDFGCEVIESVDTCFCGSGYELNADNVTCDDVDECNATNLCEQKCINYPGGYNCSCNAGYTLAGDGYSCSACDAIHWGLECSNICSCGDRAQRCDKAAGCVVCQPGWRGEQCADNVNECNETQEICGQFSICSDTQGSYICTCIDGFSQNESGICIDVDECLTQGCGPNSICINIQGSLTPNCSCKAGFFNNSNGICEDIDECSNLTNPCTDPNARCTNRPGSYLCTCETGYIGNQTICQDIDECAESSSCPINRECVNKIGSYECIEPITSTTTPPSTEPVNTTEAETTPATDVSTTTITLTDPCSAALPCKNGGTCYREESSQQFTCLCAPGFGGPLCSKSTLEYQTVAPLTTTYTADLAVPTSEAYLALAAKVCAEVDSTYQTSSLSSVYLRCQVTGFTPRSVVENNTAANAAEVKYTIVFSQETERPVTAQEAKDRFTALVATSDILVNISNGLSSAELTTILGNSTIFASSTTSALIVSDIDECASSELNDCDANAICSNSAGSFTCSCNSGFSDIPATNRPGRICTEQCNDTTCLNDGVCLERLGNTTECICKDGFIGETCAIQVLSNGLLEWQIIVIAISGGFALIMLILGCTVCCSMYYKRFQRRKQLQKRYLYQRNTDFRQPIFNEVAFDNDGYLSEAGSYKNRPTQPALTGEVPLSQVAEAVDQFRDRPIYLPQLIPGPTSRSRGLEPFMTLGSRYATTSDGRSSYSRGSSFFGRPISLPTGPSNLQRSHSEDNIQERFFYEQERISGEAEDAMGPGPSGRRSSIDYVEPTERSYQIPRPQLHEEYF</sequence>
<dbReference type="SUPFAM" id="SSF57196">
    <property type="entry name" value="EGF/Laminin"/>
    <property type="match status" value="5"/>
</dbReference>
<dbReference type="FunFam" id="2.10.25.10:FF:000118">
    <property type="entry name" value="protein delta homolog 2"/>
    <property type="match status" value="1"/>
</dbReference>
<dbReference type="PROSITE" id="PS00022">
    <property type="entry name" value="EGF_1"/>
    <property type="match status" value="2"/>
</dbReference>
<dbReference type="InterPro" id="IPR000742">
    <property type="entry name" value="EGF"/>
</dbReference>
<evidence type="ECO:0000256" key="6">
    <source>
        <dbReference type="ARBA" id="ARBA00022692"/>
    </source>
</evidence>
<evidence type="ECO:0000313" key="18">
    <source>
        <dbReference type="Proteomes" id="UP000749559"/>
    </source>
</evidence>
<dbReference type="PROSITE" id="PS50026">
    <property type="entry name" value="EGF_3"/>
    <property type="match status" value="8"/>
</dbReference>
<evidence type="ECO:0000256" key="12">
    <source>
        <dbReference type="ARBA" id="ARBA00023170"/>
    </source>
</evidence>
<dbReference type="InterPro" id="IPR056619">
    <property type="entry name" value="C8-3_MUC4"/>
</dbReference>
<dbReference type="SUPFAM" id="SSF57184">
    <property type="entry name" value="Growth factor receptor domain"/>
    <property type="match status" value="2"/>
</dbReference>
<protein>
    <submittedName>
        <fullName evidence="17">Uncharacterized protein</fullName>
    </submittedName>
</protein>
<dbReference type="Pfam" id="PF06119">
    <property type="entry name" value="NIDO"/>
    <property type="match status" value="1"/>
</dbReference>
<dbReference type="SMART" id="SM00179">
    <property type="entry name" value="EGF_CA"/>
    <property type="match status" value="9"/>
</dbReference>
<dbReference type="GO" id="GO:0005576">
    <property type="term" value="C:extracellular region"/>
    <property type="evidence" value="ECO:0007669"/>
    <property type="project" value="UniProtKB-SubCell"/>
</dbReference>
<dbReference type="SMART" id="SM00181">
    <property type="entry name" value="EGF"/>
    <property type="match status" value="13"/>
</dbReference>
<dbReference type="InterPro" id="IPR001846">
    <property type="entry name" value="VWF_type-D"/>
</dbReference>
<dbReference type="FunFam" id="2.10.25.10:FF:000005">
    <property type="entry name" value="Fibrillin 2"/>
    <property type="match status" value="1"/>
</dbReference>
<dbReference type="Pfam" id="PF07645">
    <property type="entry name" value="EGF_CA"/>
    <property type="match status" value="8"/>
</dbReference>
<dbReference type="FunFam" id="2.10.25.10:FF:000014">
    <property type="entry name" value="Latent-transforming growth factor beta-binding protein 3"/>
    <property type="match status" value="1"/>
</dbReference>
<dbReference type="Proteomes" id="UP000749559">
    <property type="component" value="Unassembled WGS sequence"/>
</dbReference>
<dbReference type="Gene3D" id="2.60.40.10">
    <property type="entry name" value="Immunoglobulins"/>
    <property type="match status" value="1"/>
</dbReference>
<dbReference type="Pfam" id="PF23263">
    <property type="entry name" value="C8-3_MUC4"/>
    <property type="match status" value="1"/>
</dbReference>
<keyword evidence="4 14" id="KW-0245">EGF-like domain</keyword>
<dbReference type="PANTHER" id="PTHR13802:SF52">
    <property type="entry name" value="MUCIN-4"/>
    <property type="match status" value="1"/>
</dbReference>
<proteinExistence type="predicted"/>
<dbReference type="SUPFAM" id="SSF82671">
    <property type="entry name" value="SEA domain"/>
    <property type="match status" value="1"/>
</dbReference>
<dbReference type="PROSITE" id="PS00010">
    <property type="entry name" value="ASX_HYDROXYL"/>
    <property type="match status" value="5"/>
</dbReference>
<dbReference type="OrthoDB" id="5966313at2759"/>
<dbReference type="SMART" id="SM00723">
    <property type="entry name" value="AMOP"/>
    <property type="match status" value="1"/>
</dbReference>
<keyword evidence="6 16" id="KW-0812">Transmembrane</keyword>
<evidence type="ECO:0000256" key="7">
    <source>
        <dbReference type="ARBA" id="ARBA00022729"/>
    </source>
</evidence>
<keyword evidence="13" id="KW-0325">Glycoprotein</keyword>
<dbReference type="InterPro" id="IPR051495">
    <property type="entry name" value="Epithelial_Barrier/Signaling"/>
</dbReference>
<dbReference type="EMBL" id="CAIIXF020000001">
    <property type="protein sequence ID" value="CAH1773875.1"/>
    <property type="molecule type" value="Genomic_DNA"/>
</dbReference>
<evidence type="ECO:0000256" key="8">
    <source>
        <dbReference type="ARBA" id="ARBA00022737"/>
    </source>
</evidence>
<feature type="region of interest" description="Disordered" evidence="15">
    <location>
        <begin position="1642"/>
        <end position="1685"/>
    </location>
</feature>
<dbReference type="GO" id="GO:0016020">
    <property type="term" value="C:membrane"/>
    <property type="evidence" value="ECO:0007669"/>
    <property type="project" value="UniProtKB-SubCell"/>
</dbReference>
<dbReference type="InterPro" id="IPR013783">
    <property type="entry name" value="Ig-like_fold"/>
</dbReference>
<comment type="caution">
    <text evidence="17">The sequence shown here is derived from an EMBL/GenBank/DDBJ whole genome shotgun (WGS) entry which is preliminary data.</text>
</comment>
<keyword evidence="10 16" id="KW-0472">Membrane</keyword>
<dbReference type="PROSITE" id="PS01187">
    <property type="entry name" value="EGF_CA"/>
    <property type="match status" value="5"/>
</dbReference>
<evidence type="ECO:0000256" key="2">
    <source>
        <dbReference type="ARBA" id="ARBA00004613"/>
    </source>
</evidence>
<feature type="transmembrane region" description="Helical" evidence="16">
    <location>
        <begin position="1467"/>
        <end position="1495"/>
    </location>
</feature>
<dbReference type="FunFam" id="2.10.25.10:FF:000038">
    <property type="entry name" value="Fibrillin 2"/>
    <property type="match status" value="1"/>
</dbReference>
<evidence type="ECO:0000256" key="16">
    <source>
        <dbReference type="SAM" id="Phobius"/>
    </source>
</evidence>
<feature type="compositionally biased region" description="Low complexity" evidence="15">
    <location>
        <begin position="1161"/>
        <end position="1174"/>
    </location>
</feature>
<feature type="disulfide bond" evidence="14">
    <location>
        <begin position="1219"/>
        <end position="1228"/>
    </location>
</feature>
<dbReference type="Gene3D" id="2.10.25.10">
    <property type="entry name" value="Laminin"/>
    <property type="match status" value="12"/>
</dbReference>
<dbReference type="InterPro" id="IPR009030">
    <property type="entry name" value="Growth_fac_rcpt_cys_sf"/>
</dbReference>
<evidence type="ECO:0000256" key="13">
    <source>
        <dbReference type="ARBA" id="ARBA00023180"/>
    </source>
</evidence>
<dbReference type="InterPro" id="IPR049883">
    <property type="entry name" value="NOTCH1_EGF-like"/>
</dbReference>
<keyword evidence="11 14" id="KW-1015">Disulfide bond</keyword>
<organism evidence="17 18">
    <name type="scientific">Owenia fusiformis</name>
    <name type="common">Polychaete worm</name>
    <dbReference type="NCBI Taxonomy" id="6347"/>
    <lineage>
        <taxon>Eukaryota</taxon>
        <taxon>Metazoa</taxon>
        <taxon>Spiralia</taxon>
        <taxon>Lophotrochozoa</taxon>
        <taxon>Annelida</taxon>
        <taxon>Polychaeta</taxon>
        <taxon>Sedentaria</taxon>
        <taxon>Canalipalpata</taxon>
        <taxon>Sabellida</taxon>
        <taxon>Oweniida</taxon>
        <taxon>Oweniidae</taxon>
        <taxon>Owenia</taxon>
    </lineage>
</organism>
<reference evidence="17" key="1">
    <citation type="submission" date="2022-03" db="EMBL/GenBank/DDBJ databases">
        <authorList>
            <person name="Martin C."/>
        </authorList>
    </citation>
    <scope>NUCLEOTIDE SEQUENCE</scope>
</reference>
<feature type="disulfide bond" evidence="14">
    <location>
        <begin position="1446"/>
        <end position="1455"/>
    </location>
</feature>
<dbReference type="PROSITE" id="PS01186">
    <property type="entry name" value="EGF_2"/>
    <property type="match status" value="6"/>
</dbReference>
<dbReference type="InterPro" id="IPR036364">
    <property type="entry name" value="SEA_dom_sf"/>
</dbReference>
<dbReference type="InterPro" id="IPR018097">
    <property type="entry name" value="EGF_Ca-bd_CS"/>
</dbReference>
<feature type="region of interest" description="Disordered" evidence="15">
    <location>
        <begin position="1161"/>
        <end position="1182"/>
    </location>
</feature>
<gene>
    <name evidence="17" type="ORF">OFUS_LOCUS1411</name>
</gene>
<evidence type="ECO:0000256" key="9">
    <source>
        <dbReference type="ARBA" id="ARBA00022989"/>
    </source>
</evidence>
<dbReference type="InterPro" id="IPR003886">
    <property type="entry name" value="NIDO_dom"/>
</dbReference>
<evidence type="ECO:0000256" key="10">
    <source>
        <dbReference type="ARBA" id="ARBA00023136"/>
    </source>
</evidence>
<dbReference type="PROSITE" id="PS50024">
    <property type="entry name" value="SEA"/>
    <property type="match status" value="1"/>
</dbReference>
<evidence type="ECO:0000256" key="5">
    <source>
        <dbReference type="ARBA" id="ARBA00022583"/>
    </source>
</evidence>
<dbReference type="InterPro" id="IPR000152">
    <property type="entry name" value="EGF-type_Asp/Asn_hydroxyl_site"/>
</dbReference>
<keyword evidence="5" id="KW-0254">Endocytosis</keyword>
<dbReference type="InterPro" id="IPR000082">
    <property type="entry name" value="SEA_dom"/>
</dbReference>
<dbReference type="FunFam" id="2.10.25.10:FF:000009">
    <property type="entry name" value="Low-density lipoprotein receptor isoform 1"/>
    <property type="match status" value="1"/>
</dbReference>
<dbReference type="SMART" id="SM00539">
    <property type="entry name" value="NIDO"/>
    <property type="match status" value="1"/>
</dbReference>
<comment type="caution">
    <text evidence="14">Lacks conserved residue(s) required for the propagation of feature annotation.</text>
</comment>
<dbReference type="PROSITE" id="PS50856">
    <property type="entry name" value="AMOP"/>
    <property type="match status" value="1"/>
</dbReference>
<dbReference type="InterPro" id="IPR005533">
    <property type="entry name" value="AMOP_dom"/>
</dbReference>
<keyword evidence="8" id="KW-0677">Repeat</keyword>